<gene>
    <name evidence="2" type="ORF">JJB09_04400</name>
</gene>
<dbReference type="Proteomes" id="UP000633219">
    <property type="component" value="Unassembled WGS sequence"/>
</dbReference>
<feature type="chain" id="PRO_5037910558" description="VCBS repeat-containing protein" evidence="1">
    <location>
        <begin position="22"/>
        <end position="201"/>
    </location>
</feature>
<evidence type="ECO:0008006" key="4">
    <source>
        <dbReference type="Google" id="ProtNLM"/>
    </source>
</evidence>
<dbReference type="AlphaFoldDB" id="A0A936YRK5"/>
<evidence type="ECO:0000256" key="1">
    <source>
        <dbReference type="SAM" id="SignalP"/>
    </source>
</evidence>
<organism evidence="2 3">
    <name type="scientific">Rhizobium setariae</name>
    <dbReference type="NCBI Taxonomy" id="2801340"/>
    <lineage>
        <taxon>Bacteria</taxon>
        <taxon>Pseudomonadati</taxon>
        <taxon>Pseudomonadota</taxon>
        <taxon>Alphaproteobacteria</taxon>
        <taxon>Hyphomicrobiales</taxon>
        <taxon>Rhizobiaceae</taxon>
        <taxon>Rhizobium/Agrobacterium group</taxon>
        <taxon>Rhizobium</taxon>
    </lineage>
</organism>
<reference evidence="2" key="1">
    <citation type="submission" date="2021-01" db="EMBL/GenBank/DDBJ databases">
        <title>Rhizobium sp. strain KVB221 16S ribosomal RNA gene Genome sequencing and assembly.</title>
        <authorList>
            <person name="Kang M."/>
        </authorList>
    </citation>
    <scope>NUCLEOTIDE SEQUENCE</scope>
    <source>
        <strain evidence="2">KVB221</strain>
    </source>
</reference>
<name>A0A936YRK5_9HYPH</name>
<comment type="caution">
    <text evidence="2">The sequence shown here is derived from an EMBL/GenBank/DDBJ whole genome shotgun (WGS) entry which is preliminary data.</text>
</comment>
<sequence length="201" mass="21368">MLKPPGAAIALACLLASPAAAEQIDAASFVAAITGDWNKDGAEDLALLSRGQEDMDLHFFLQDPERQYLKPAGVARGKVWGRAGPDTFFGQEPSLKALPNGSIQVTTRNDTIGRDRWSQTLTLAYRNTDFVVAGFTYSYYDTLDLNSSGDCDLNVLTGKGIASKPDGKGGHIKLQIAAGAEFIPFKDWPADGGMKVCGIGG</sequence>
<proteinExistence type="predicted"/>
<evidence type="ECO:0000313" key="3">
    <source>
        <dbReference type="Proteomes" id="UP000633219"/>
    </source>
</evidence>
<accession>A0A936YRK5</accession>
<protein>
    <recommendedName>
        <fullName evidence="4">VCBS repeat-containing protein</fullName>
    </recommendedName>
</protein>
<dbReference type="RefSeq" id="WP_201653666.1">
    <property type="nucleotide sequence ID" value="NZ_JAEQNC010000002.1"/>
</dbReference>
<keyword evidence="3" id="KW-1185">Reference proteome</keyword>
<dbReference type="EMBL" id="JAEQNC010000002">
    <property type="protein sequence ID" value="MBL0371262.1"/>
    <property type="molecule type" value="Genomic_DNA"/>
</dbReference>
<evidence type="ECO:0000313" key="2">
    <source>
        <dbReference type="EMBL" id="MBL0371262.1"/>
    </source>
</evidence>
<feature type="signal peptide" evidence="1">
    <location>
        <begin position="1"/>
        <end position="21"/>
    </location>
</feature>
<keyword evidence="1" id="KW-0732">Signal</keyword>